<dbReference type="PANTHER" id="PTHR24276:SF95">
    <property type="entry name" value="PEPTIDASE S1 DOMAIN-CONTAINING PROTEIN"/>
    <property type="match status" value="1"/>
</dbReference>
<dbReference type="PROSITE" id="PS50240">
    <property type="entry name" value="TRYPSIN_DOM"/>
    <property type="match status" value="1"/>
</dbReference>
<reference evidence="8" key="1">
    <citation type="journal article" date="2014" name="Insect Biochem. Mol. Biol.">
        <title>Effects of different dietary conditions on the expression of trypsin- and chymotrypsin-like protease genes in the digestive system of the migratory locust, Locusta migratoria.</title>
        <authorList>
            <person name="Spit J."/>
            <person name="Zels S."/>
            <person name="Dillen S."/>
            <person name="Holtof M."/>
            <person name="Wynant N."/>
            <person name="Vanden Broeck J."/>
        </authorList>
    </citation>
    <scope>NUCLEOTIDE SEQUENCE</scope>
</reference>
<keyword evidence="6" id="KW-0732">Signal</keyword>
<reference evidence="8" key="2">
    <citation type="submission" date="2014-01" db="EMBL/GenBank/DDBJ databases">
        <authorList>
            <person name="Spit J.R.M."/>
            <person name="Vanden Broeck J."/>
        </authorList>
    </citation>
    <scope>NUCLEOTIDE SEQUENCE</scope>
</reference>
<evidence type="ECO:0000313" key="8">
    <source>
        <dbReference type="EMBL" id="DAA64589.1"/>
    </source>
</evidence>
<feature type="chain" id="PRO_5004958257" evidence="6">
    <location>
        <begin position="18"/>
        <end position="276"/>
    </location>
</feature>
<dbReference type="AlphaFoldDB" id="X5MBK8"/>
<dbReference type="InterPro" id="IPR050430">
    <property type="entry name" value="Peptidase_S1"/>
</dbReference>
<evidence type="ECO:0000256" key="3">
    <source>
        <dbReference type="ARBA" id="ARBA00022801"/>
    </source>
</evidence>
<feature type="domain" description="Peptidase S1" evidence="7">
    <location>
        <begin position="41"/>
        <end position="274"/>
    </location>
</feature>
<dbReference type="InterPro" id="IPR001254">
    <property type="entry name" value="Trypsin_dom"/>
</dbReference>
<evidence type="ECO:0000256" key="6">
    <source>
        <dbReference type="SAM" id="SignalP"/>
    </source>
</evidence>
<dbReference type="Gene3D" id="2.40.10.10">
    <property type="entry name" value="Trypsin-like serine proteases"/>
    <property type="match status" value="1"/>
</dbReference>
<dbReference type="InterPro" id="IPR009003">
    <property type="entry name" value="Peptidase_S1_PA"/>
</dbReference>
<accession>X5MBK8</accession>
<comment type="subcellular location">
    <subcellularLocation>
        <location evidence="1">Secreted</location>
        <location evidence="1">Extracellular space</location>
    </subcellularLocation>
</comment>
<dbReference type="CDD" id="cd00190">
    <property type="entry name" value="Tryp_SPc"/>
    <property type="match status" value="1"/>
</dbReference>
<dbReference type="FunFam" id="2.40.10.10:FF:000036">
    <property type="entry name" value="Trypsin beta"/>
    <property type="match status" value="1"/>
</dbReference>
<feature type="signal peptide" evidence="6">
    <location>
        <begin position="1"/>
        <end position="17"/>
    </location>
</feature>
<dbReference type="GO" id="GO:0006508">
    <property type="term" value="P:proteolysis"/>
    <property type="evidence" value="ECO:0007669"/>
    <property type="project" value="UniProtKB-KW"/>
</dbReference>
<protein>
    <submittedName>
        <fullName evidence="8">Serine protease-like protein 1</fullName>
    </submittedName>
</protein>
<dbReference type="InterPro" id="IPR043504">
    <property type="entry name" value="Peptidase_S1_PA_chymotrypsin"/>
</dbReference>
<evidence type="ECO:0000256" key="1">
    <source>
        <dbReference type="ARBA" id="ARBA00004239"/>
    </source>
</evidence>
<dbReference type="EMBL" id="BK008838">
    <property type="protein sequence ID" value="DAA64589.1"/>
    <property type="molecule type" value="mRNA"/>
</dbReference>
<evidence type="ECO:0000256" key="4">
    <source>
        <dbReference type="ARBA" id="ARBA00022825"/>
    </source>
</evidence>
<dbReference type="PANTHER" id="PTHR24276">
    <property type="entry name" value="POLYSERASE-RELATED"/>
    <property type="match status" value="1"/>
</dbReference>
<dbReference type="GO" id="GO:0004252">
    <property type="term" value="F:serine-type endopeptidase activity"/>
    <property type="evidence" value="ECO:0007669"/>
    <property type="project" value="InterPro"/>
</dbReference>
<dbReference type="Pfam" id="PF00089">
    <property type="entry name" value="Trypsin"/>
    <property type="match status" value="1"/>
</dbReference>
<keyword evidence="3" id="KW-0378">Hydrolase</keyword>
<keyword evidence="2 8" id="KW-0645">Protease</keyword>
<evidence type="ECO:0000259" key="7">
    <source>
        <dbReference type="PROSITE" id="PS50240"/>
    </source>
</evidence>
<dbReference type="SUPFAM" id="SSF50494">
    <property type="entry name" value="Trypsin-like serine proteases"/>
    <property type="match status" value="1"/>
</dbReference>
<dbReference type="SMART" id="SM00020">
    <property type="entry name" value="Tryp_SPc"/>
    <property type="match status" value="1"/>
</dbReference>
<sequence>MIKEAVLVLALAACVSAAVLPVRRIAHSGPLRKTGLKQGRIVGGKEAEEGQFPYSVSIQWQLSGVSSHFCGGALVKDDVVVTAGQCAHVVTYGLTTVVAGRVYMDESVYGQSTLWEISHPEYKVVNNHAINDIAVFTLTVGFDLSDKINVIGLPSQDQKPYAQAATLSGWGSTSNSMLPETSDTLHYAEVTVIPTVNCYALMTDDSTFNNNNICSGPVTGKISSCVGDIGSPLVQYGNLIGVVSWNTVPCGTFGMPIVYTRVSAYSDWIKEYMDTK</sequence>
<name>X5MBK8_LOCMI</name>
<dbReference type="GO" id="GO:0005576">
    <property type="term" value="C:extracellular region"/>
    <property type="evidence" value="ECO:0007669"/>
    <property type="project" value="UniProtKB-SubCell"/>
</dbReference>
<keyword evidence="4" id="KW-0720">Serine protease</keyword>
<keyword evidence="5" id="KW-1015">Disulfide bond</keyword>
<proteinExistence type="evidence at transcript level"/>
<evidence type="ECO:0000256" key="5">
    <source>
        <dbReference type="ARBA" id="ARBA00023157"/>
    </source>
</evidence>
<evidence type="ECO:0000256" key="2">
    <source>
        <dbReference type="ARBA" id="ARBA00022670"/>
    </source>
</evidence>
<organism evidence="8">
    <name type="scientific">Locusta migratoria</name>
    <name type="common">Migratory locust</name>
    <dbReference type="NCBI Taxonomy" id="7004"/>
    <lineage>
        <taxon>Eukaryota</taxon>
        <taxon>Metazoa</taxon>
        <taxon>Ecdysozoa</taxon>
        <taxon>Arthropoda</taxon>
        <taxon>Hexapoda</taxon>
        <taxon>Insecta</taxon>
        <taxon>Pterygota</taxon>
        <taxon>Neoptera</taxon>
        <taxon>Polyneoptera</taxon>
        <taxon>Orthoptera</taxon>
        <taxon>Caelifera</taxon>
        <taxon>Acrididea</taxon>
        <taxon>Acridomorpha</taxon>
        <taxon>Acridoidea</taxon>
        <taxon>Acrididae</taxon>
        <taxon>Oedipodinae</taxon>
        <taxon>Locusta</taxon>
    </lineage>
</organism>